<feature type="region of interest" description="Disordered" evidence="1">
    <location>
        <begin position="276"/>
        <end position="295"/>
    </location>
</feature>
<feature type="compositionally biased region" description="Polar residues" evidence="1">
    <location>
        <begin position="476"/>
        <end position="485"/>
    </location>
</feature>
<evidence type="ECO:0008006" key="7">
    <source>
        <dbReference type="Google" id="ProtNLM"/>
    </source>
</evidence>
<gene>
    <name evidence="5" type="ORF">NE237_013451</name>
</gene>
<feature type="domain" description="LTI65/LTI78 PGEED repeat" evidence="2">
    <location>
        <begin position="383"/>
        <end position="412"/>
    </location>
</feature>
<evidence type="ECO:0000259" key="2">
    <source>
        <dbReference type="Pfam" id="PF23399"/>
    </source>
</evidence>
<dbReference type="AlphaFoldDB" id="A0A9Q0GZD5"/>
<dbReference type="Proteomes" id="UP001141806">
    <property type="component" value="Unassembled WGS sequence"/>
</dbReference>
<dbReference type="Pfam" id="PF07918">
    <property type="entry name" value="CAP160"/>
    <property type="match status" value="1"/>
</dbReference>
<dbReference type="GO" id="GO:0006950">
    <property type="term" value="P:response to stress"/>
    <property type="evidence" value="ECO:0007669"/>
    <property type="project" value="TreeGrafter"/>
</dbReference>
<dbReference type="InterPro" id="IPR057058">
    <property type="entry name" value="LTI65_LTI78_NYQTKV"/>
</dbReference>
<dbReference type="OrthoDB" id="1931597at2759"/>
<sequence length="508" mass="55182">MDSHHHSYDADPHNTGLHNVVEGEDEHHEKKSVLKKVKDKAKKLKDTLGIKKHGHGHEGEHGDHDHEVEDDEGEEEFEQDSETHGAQMYEATAARIVLTLHKDTLGQSGAADSGPTSQFPSMEKDPQAPKNQFDLSDPGNRQPKTTNRTGPVGKEARVRVTPLINSFGTMEISNEACEHNPWSSTERNDQFSSDLPVGENFQVVPKIGEQDNQSQASGGQEQQISSDLPVGENSQVVAKIGEQDNQSQASGGQEQQISSDLPVGENSQVVAKIGEQDNQSQASEGQEQQNQSSYTEKISAATSTITEKAISAKNVVASKLGYGENDDTSKPATVVEYSRQVAATVTEKLAPVYEKVAEAGNTVVSKMQGTVEETEGKEGGNFKRVSVKEYVVEKLMPSEEDKVLSEVIMEALHRRKGEEPQPLGKVTESPELARRLGTDSDNNKHEGFSPGNEAGKGMAHRLKGVVTSWFGKNGEQKQQQDSLSFSPGGGDEVGENIGSERRLNDSTN</sequence>
<feature type="domain" description="LTI65/LTI78 N-terminal" evidence="4">
    <location>
        <begin position="26"/>
        <end position="95"/>
    </location>
</feature>
<feature type="compositionally biased region" description="Basic residues" evidence="1">
    <location>
        <begin position="33"/>
        <end position="43"/>
    </location>
</feature>
<dbReference type="InterPro" id="IPR012418">
    <property type="entry name" value="CAP160"/>
</dbReference>
<evidence type="ECO:0000259" key="4">
    <source>
        <dbReference type="Pfam" id="PF23403"/>
    </source>
</evidence>
<dbReference type="GO" id="GO:0009737">
    <property type="term" value="P:response to abscisic acid"/>
    <property type="evidence" value="ECO:0007669"/>
    <property type="project" value="InterPro"/>
</dbReference>
<dbReference type="InterPro" id="IPR056605">
    <property type="entry name" value="LTI65_LTI78_N"/>
</dbReference>
<evidence type="ECO:0000259" key="3">
    <source>
        <dbReference type="Pfam" id="PF23402"/>
    </source>
</evidence>
<feature type="region of interest" description="Disordered" evidence="1">
    <location>
        <begin position="1"/>
        <end position="90"/>
    </location>
</feature>
<dbReference type="InterPro" id="IPR037491">
    <property type="entry name" value="LTI78/LTI65"/>
</dbReference>
<evidence type="ECO:0000313" key="6">
    <source>
        <dbReference type="Proteomes" id="UP001141806"/>
    </source>
</evidence>
<dbReference type="EMBL" id="JAMYWD010000011">
    <property type="protein sequence ID" value="KAJ4956668.1"/>
    <property type="molecule type" value="Genomic_DNA"/>
</dbReference>
<feature type="compositionally biased region" description="Acidic residues" evidence="1">
    <location>
        <begin position="68"/>
        <end position="80"/>
    </location>
</feature>
<feature type="region of interest" description="Disordered" evidence="1">
    <location>
        <begin position="415"/>
        <end position="508"/>
    </location>
</feature>
<name>A0A9Q0GZD5_9MAGN</name>
<feature type="region of interest" description="Disordered" evidence="1">
    <location>
        <begin position="105"/>
        <end position="158"/>
    </location>
</feature>
<comment type="caution">
    <text evidence="5">The sequence shown here is derived from an EMBL/GenBank/DDBJ whole genome shotgun (WGS) entry which is preliminary data.</text>
</comment>
<keyword evidence="6" id="KW-1185">Reference proteome</keyword>
<evidence type="ECO:0000256" key="1">
    <source>
        <dbReference type="SAM" id="MobiDB-lite"/>
    </source>
</evidence>
<dbReference type="InterPro" id="IPR057059">
    <property type="entry name" value="LTI65/LTI78_PGEED"/>
</dbReference>
<protein>
    <recommendedName>
        <fullName evidence="7">Low-temperature-induced 65 kDa protein</fullName>
    </recommendedName>
</protein>
<proteinExistence type="predicted"/>
<organism evidence="5 6">
    <name type="scientific">Protea cynaroides</name>
    <dbReference type="NCBI Taxonomy" id="273540"/>
    <lineage>
        <taxon>Eukaryota</taxon>
        <taxon>Viridiplantae</taxon>
        <taxon>Streptophyta</taxon>
        <taxon>Embryophyta</taxon>
        <taxon>Tracheophyta</taxon>
        <taxon>Spermatophyta</taxon>
        <taxon>Magnoliopsida</taxon>
        <taxon>Proteales</taxon>
        <taxon>Proteaceae</taxon>
        <taxon>Protea</taxon>
    </lineage>
</organism>
<dbReference type="PANTHER" id="PTHR33836">
    <property type="entry name" value="LOW-TEMPERATURE-INDUCED 65 KDA PROTEIN-RELATED"/>
    <property type="match status" value="1"/>
</dbReference>
<feature type="compositionally biased region" description="Basic and acidic residues" evidence="1">
    <location>
        <begin position="431"/>
        <end position="447"/>
    </location>
</feature>
<feature type="compositionally biased region" description="Basic and acidic residues" evidence="1">
    <location>
        <begin position="498"/>
        <end position="508"/>
    </location>
</feature>
<feature type="compositionally biased region" description="Basic and acidic residues" evidence="1">
    <location>
        <begin position="56"/>
        <end position="67"/>
    </location>
</feature>
<accession>A0A9Q0GZD5</accession>
<dbReference type="Pfam" id="PF23399">
    <property type="entry name" value="LTI65_PGEED"/>
    <property type="match status" value="1"/>
</dbReference>
<feature type="compositionally biased region" description="Basic and acidic residues" evidence="1">
    <location>
        <begin position="1"/>
        <end position="12"/>
    </location>
</feature>
<feature type="domain" description="LTI65/LTI78 NYQTKV repeat" evidence="3">
    <location>
        <begin position="121"/>
        <end position="175"/>
    </location>
</feature>
<evidence type="ECO:0000313" key="5">
    <source>
        <dbReference type="EMBL" id="KAJ4956668.1"/>
    </source>
</evidence>
<dbReference type="PANTHER" id="PTHR33836:SF1">
    <property type="entry name" value="LOW-TEMPERATURE-INDUCED 65 KDA PROTEIN-RELATED"/>
    <property type="match status" value="1"/>
</dbReference>
<dbReference type="Pfam" id="PF23402">
    <property type="entry name" value="LTI65_LTI78_NYQTKV"/>
    <property type="match status" value="1"/>
</dbReference>
<dbReference type="Pfam" id="PF23403">
    <property type="entry name" value="LTI65_LTI78_N"/>
    <property type="match status" value="1"/>
</dbReference>
<reference evidence="5" key="1">
    <citation type="journal article" date="2023" name="Plant J.">
        <title>The genome of the king protea, Protea cynaroides.</title>
        <authorList>
            <person name="Chang J."/>
            <person name="Duong T.A."/>
            <person name="Schoeman C."/>
            <person name="Ma X."/>
            <person name="Roodt D."/>
            <person name="Barker N."/>
            <person name="Li Z."/>
            <person name="Van de Peer Y."/>
            <person name="Mizrachi E."/>
        </authorList>
    </citation>
    <scope>NUCLEOTIDE SEQUENCE</scope>
    <source>
        <tissue evidence="5">Young leaves</tissue>
    </source>
</reference>